<accession>A0A7S1PD05</accession>
<gene>
    <name evidence="1" type="ORF">VBRA1451_LOCUS28197</name>
</gene>
<protein>
    <submittedName>
        <fullName evidence="1">Uncharacterized protein</fullName>
    </submittedName>
</protein>
<proteinExistence type="predicted"/>
<organism evidence="1">
    <name type="scientific">Vitrella brassicaformis</name>
    <dbReference type="NCBI Taxonomy" id="1169539"/>
    <lineage>
        <taxon>Eukaryota</taxon>
        <taxon>Sar</taxon>
        <taxon>Alveolata</taxon>
        <taxon>Colpodellida</taxon>
        <taxon>Vitrellaceae</taxon>
        <taxon>Vitrella</taxon>
    </lineage>
</organism>
<name>A0A7S1PD05_9ALVE</name>
<dbReference type="AlphaFoldDB" id="A0A7S1PD05"/>
<dbReference type="EMBL" id="HBGB01048044">
    <property type="protein sequence ID" value="CAD9073114.1"/>
    <property type="molecule type" value="Transcribed_RNA"/>
</dbReference>
<sequence length="218" mass="24509">MCSLSRSRLTSAGTVLGRIRKAVIPARLVRAISHLDKDETSYQNQVLEMSRVLDSFTFCELSNDYDFYAGSILAAFVGQAMWSSGWEEGWTCIRTEEEGVQQQIEALGKIVSERPLNRLVDHKLRVMVDAHKQCCKDDRTFTEFYTEMVQELCYKPEHRLMTLVGSPICLTMPQDDFCCAMDVICGSLGWGTWRKKLTDEERQAIYKAAGASGAGVVG</sequence>
<reference evidence="1" key="1">
    <citation type="submission" date="2021-01" db="EMBL/GenBank/DDBJ databases">
        <authorList>
            <person name="Corre E."/>
            <person name="Pelletier E."/>
            <person name="Niang G."/>
            <person name="Scheremetjew M."/>
            <person name="Finn R."/>
            <person name="Kale V."/>
            <person name="Holt S."/>
            <person name="Cochrane G."/>
            <person name="Meng A."/>
            <person name="Brown T."/>
            <person name="Cohen L."/>
        </authorList>
    </citation>
    <scope>NUCLEOTIDE SEQUENCE</scope>
    <source>
        <strain evidence="1">CCMP3346</strain>
    </source>
</reference>
<evidence type="ECO:0000313" key="1">
    <source>
        <dbReference type="EMBL" id="CAD9073114.1"/>
    </source>
</evidence>